<dbReference type="RefSeq" id="WP_218286153.1">
    <property type="nucleotide sequence ID" value="NZ_CP076448.1"/>
</dbReference>
<name>A0A975U2E2_9PROT</name>
<organism evidence="2 3">
    <name type="scientific">Elioraea tepida</name>
    <dbReference type="NCBI Taxonomy" id="2843330"/>
    <lineage>
        <taxon>Bacteria</taxon>
        <taxon>Pseudomonadati</taxon>
        <taxon>Pseudomonadota</taxon>
        <taxon>Alphaproteobacteria</taxon>
        <taxon>Acetobacterales</taxon>
        <taxon>Elioraeaceae</taxon>
        <taxon>Elioraea</taxon>
    </lineage>
</organism>
<gene>
    <name evidence="2" type="ORF">KO353_02260</name>
</gene>
<reference evidence="2" key="1">
    <citation type="submission" date="2021-06" db="EMBL/GenBank/DDBJ databases">
        <title>Elioraea tepida, sp. nov., a moderately thermophilic aerobic anoxygenic phototrophic bacterium isolated from an alkaline siliceous hot spring mat community in Yellowstone National Park, WY, USA.</title>
        <authorList>
            <person name="Saini M.K."/>
            <person name="Yoshida S."/>
            <person name="Sebastian A."/>
            <person name="Hirose S."/>
            <person name="Hara E."/>
            <person name="Tamaki H."/>
            <person name="Soulier N.T."/>
            <person name="Albert I."/>
            <person name="Hanada S."/>
            <person name="Bryant D.A."/>
            <person name="Tank M."/>
        </authorList>
    </citation>
    <scope>NUCLEOTIDE SEQUENCE</scope>
    <source>
        <strain evidence="2">MS-P2</strain>
    </source>
</reference>
<evidence type="ECO:0000256" key="1">
    <source>
        <dbReference type="ARBA" id="ARBA00023002"/>
    </source>
</evidence>
<dbReference type="PANTHER" id="PTHR43539">
    <property type="entry name" value="FLAVIN-BINDING MONOOXYGENASE-LIKE PROTEIN (AFU_ORTHOLOGUE AFUA_4G09220)"/>
    <property type="match status" value="1"/>
</dbReference>
<dbReference type="EMBL" id="CP076448">
    <property type="protein sequence ID" value="QXM25097.1"/>
    <property type="molecule type" value="Genomic_DNA"/>
</dbReference>
<dbReference type="InterPro" id="IPR050982">
    <property type="entry name" value="Auxin_biosynth/cation_transpt"/>
</dbReference>
<evidence type="ECO:0000313" key="2">
    <source>
        <dbReference type="EMBL" id="QXM25097.1"/>
    </source>
</evidence>
<dbReference type="Pfam" id="PF13738">
    <property type="entry name" value="Pyr_redox_3"/>
    <property type="match status" value="1"/>
</dbReference>
<dbReference type="KEGG" id="elio:KO353_02260"/>
<keyword evidence="1" id="KW-0560">Oxidoreductase</keyword>
<proteinExistence type="predicted"/>
<dbReference type="AlphaFoldDB" id="A0A975U2E2"/>
<accession>A0A975U2E2</accession>
<dbReference type="GO" id="GO:0004497">
    <property type="term" value="F:monooxygenase activity"/>
    <property type="evidence" value="ECO:0007669"/>
    <property type="project" value="TreeGrafter"/>
</dbReference>
<dbReference type="Proteomes" id="UP000694001">
    <property type="component" value="Chromosome"/>
</dbReference>
<evidence type="ECO:0000313" key="3">
    <source>
        <dbReference type="Proteomes" id="UP000694001"/>
    </source>
</evidence>
<sequence length="481" mass="52790">MDAPPGTDAALGLAALEARVRRDLALIAYPEPEWVPPRVTATGERMLDVLVVGAGQGGLVTLFALKRDRVTNILAIDRKPAGAEGPWRDYARMITLRSWKTVTGPDLDIPSLTFQSWFEAQWGESAFAALNKIPKEMWADYLAWYRRVLSLPVRNGVELLALDPCADGLAARVRDDAEERTLIARKVVLATGIETPGRWWMPDFIAALPPHLRAHTADAIDFAALRGKHVAVLGAGASAFDNAATALEHGARVTLCCRRPVLQRLQPYKQISYAGFFRGFPQLPDAERWRWMNHLLTLREAFPRETWERASRHAGFTLRTGTPWLGARAIGDGRDQQVEIDTPSGPLRADFVICGTGFEMDLAALPALAPHAPLIATWGDRYRPPEAEANPRLARFPYLSPGFALTERTPGTAPWLKDVHLFSFAATVSFGPSGSSINAMKFAAPRLAQAIVSDLFAADAEAHYQALVAYDTPEFTLPGEA</sequence>
<keyword evidence="3" id="KW-1185">Reference proteome</keyword>
<dbReference type="GO" id="GO:0050660">
    <property type="term" value="F:flavin adenine dinucleotide binding"/>
    <property type="evidence" value="ECO:0007669"/>
    <property type="project" value="TreeGrafter"/>
</dbReference>
<protein>
    <submittedName>
        <fullName evidence="2">NAD(P)/FAD-dependent oxidoreductase</fullName>
    </submittedName>
</protein>
<dbReference type="PANTHER" id="PTHR43539:SF91">
    <property type="entry name" value="FAD-DEPENDENT URATE HYDROXYLASE"/>
    <property type="match status" value="1"/>
</dbReference>